<keyword evidence="1" id="KW-0175">Coiled coil</keyword>
<evidence type="ECO:0000313" key="4">
    <source>
        <dbReference type="Proteomes" id="UP001162131"/>
    </source>
</evidence>
<sequence length="229" mass="26934">MRSAPLSNRKPYPRSSSALRQAHPSFHSRSSTPLGLRSSRLTERIQYSDYHEELQQSSAELKLLMEELTTLNEQKDVLQDIADQLKRELYLSSSYANKIKKNHDKLHNENAKIRKANEKIGEDRERIGREIRILDKEVRDIDNEVKEIYEKCTNIKLQMEAEDLAINGLLSVTKKMKKELSYQMKERDQFKIESNEAEKQIFQIENRIEKLRIENDGFLEKISKISRNV</sequence>
<evidence type="ECO:0000256" key="2">
    <source>
        <dbReference type="SAM" id="MobiDB-lite"/>
    </source>
</evidence>
<keyword evidence="4" id="KW-1185">Reference proteome</keyword>
<evidence type="ECO:0000313" key="3">
    <source>
        <dbReference type="EMBL" id="CAG9318972.1"/>
    </source>
</evidence>
<accession>A0AAU9J4V5</accession>
<dbReference type="AlphaFoldDB" id="A0AAU9J4V5"/>
<protein>
    <submittedName>
        <fullName evidence="3">Uncharacterized protein</fullName>
    </submittedName>
</protein>
<feature type="region of interest" description="Disordered" evidence="2">
    <location>
        <begin position="1"/>
        <end position="37"/>
    </location>
</feature>
<dbReference type="EMBL" id="CAJZBQ010000021">
    <property type="protein sequence ID" value="CAG9318972.1"/>
    <property type="molecule type" value="Genomic_DNA"/>
</dbReference>
<feature type="coiled-coil region" evidence="1">
    <location>
        <begin position="47"/>
        <end position="151"/>
    </location>
</feature>
<gene>
    <name evidence="3" type="ORF">BSTOLATCC_MIC22329</name>
</gene>
<comment type="caution">
    <text evidence="3">The sequence shown here is derived from an EMBL/GenBank/DDBJ whole genome shotgun (WGS) entry which is preliminary data.</text>
</comment>
<name>A0AAU9J4V5_9CILI</name>
<proteinExistence type="predicted"/>
<feature type="coiled-coil region" evidence="1">
    <location>
        <begin position="187"/>
        <end position="228"/>
    </location>
</feature>
<dbReference type="Proteomes" id="UP001162131">
    <property type="component" value="Unassembled WGS sequence"/>
</dbReference>
<evidence type="ECO:0000256" key="1">
    <source>
        <dbReference type="SAM" id="Coils"/>
    </source>
</evidence>
<organism evidence="3 4">
    <name type="scientific">Blepharisma stoltei</name>
    <dbReference type="NCBI Taxonomy" id="1481888"/>
    <lineage>
        <taxon>Eukaryota</taxon>
        <taxon>Sar</taxon>
        <taxon>Alveolata</taxon>
        <taxon>Ciliophora</taxon>
        <taxon>Postciliodesmatophora</taxon>
        <taxon>Heterotrichea</taxon>
        <taxon>Heterotrichida</taxon>
        <taxon>Blepharismidae</taxon>
        <taxon>Blepharisma</taxon>
    </lineage>
</organism>
<reference evidence="3" key="1">
    <citation type="submission" date="2021-09" db="EMBL/GenBank/DDBJ databases">
        <authorList>
            <consortium name="AG Swart"/>
            <person name="Singh M."/>
            <person name="Singh A."/>
            <person name="Seah K."/>
            <person name="Emmerich C."/>
        </authorList>
    </citation>
    <scope>NUCLEOTIDE SEQUENCE</scope>
    <source>
        <strain evidence="3">ATCC30299</strain>
    </source>
</reference>